<dbReference type="RefSeq" id="WP_076110534.1">
    <property type="nucleotide sequence ID" value="NZ_MPTB01000011.1"/>
</dbReference>
<protein>
    <submittedName>
        <fullName evidence="1">Transcriptional regulator</fullName>
    </submittedName>
</protein>
<evidence type="ECO:0000313" key="2">
    <source>
        <dbReference type="Proteomes" id="UP000187412"/>
    </source>
</evidence>
<proteinExistence type="predicted"/>
<reference evidence="1 2" key="1">
    <citation type="submission" date="2016-10" db="EMBL/GenBank/DDBJ databases">
        <title>Paenibacillus species isolates.</title>
        <authorList>
            <person name="Beno S.M."/>
        </authorList>
    </citation>
    <scope>NUCLEOTIDE SEQUENCE [LARGE SCALE GENOMIC DNA]</scope>
    <source>
        <strain evidence="1 2">FSL H7-0744</strain>
    </source>
</reference>
<dbReference type="Proteomes" id="UP000187412">
    <property type="component" value="Unassembled WGS sequence"/>
</dbReference>
<evidence type="ECO:0000313" key="1">
    <source>
        <dbReference type="EMBL" id="OMD48779.1"/>
    </source>
</evidence>
<organism evidence="1 2">
    <name type="scientific">Paenibacillus borealis</name>
    <dbReference type="NCBI Taxonomy" id="160799"/>
    <lineage>
        <taxon>Bacteria</taxon>
        <taxon>Bacillati</taxon>
        <taxon>Bacillota</taxon>
        <taxon>Bacilli</taxon>
        <taxon>Bacillales</taxon>
        <taxon>Paenibacillaceae</taxon>
        <taxon>Paenibacillus</taxon>
    </lineage>
</organism>
<comment type="caution">
    <text evidence="1">The sequence shown here is derived from an EMBL/GenBank/DDBJ whole genome shotgun (WGS) entry which is preliminary data.</text>
</comment>
<name>A0ABX3HI92_PAEBO</name>
<dbReference type="EMBL" id="MPTB01000011">
    <property type="protein sequence ID" value="OMD48779.1"/>
    <property type="molecule type" value="Genomic_DNA"/>
</dbReference>
<sequence>MEPKTTIQGELDAFLKREGKTINQFAGISAVNSGTLSSIINGNRPIAMQQLDRITAGMGLPEGAFYEMYIDECIIHSTPDWRRLGPFLHRCAELDKLECIRQVVHNLMDNISYAQALFDTAEEFYRNDKKEAAALLYEGVAESEKYQHSERLALCQYRLFTIAVGDNQDINLQAATQFEYFVERLDEADQLDALHALANIYISLHRWSKVNILAEEMERKASIQYQNQYLVTKQRETRKEPARPICFYILYAYLLRSAVCHERGEYERALHYASLYADSGWVREDTEKVREVKAQFQEWAIANSYLHRLMAGQMDVLTEYAEFIADRENEILPALIKIMQAANRYQFNVDGIIERFQDQLDFKEQRSRIGIINSRVTWDEYTDLLCEVAAYYFNAQRYEAAIHYTLKALEYSAKINGDACVLRCVRLFEECRHLATIEDQKKYKTLIGGAGRMSEKKDSLMPGHY</sequence>
<accession>A0ABX3HI92</accession>
<keyword evidence="2" id="KW-1185">Reference proteome</keyword>
<gene>
    <name evidence="1" type="ORF">BSK56_10885</name>
</gene>